<dbReference type="Proteomes" id="UP000054558">
    <property type="component" value="Unassembled WGS sequence"/>
</dbReference>
<dbReference type="CDD" id="cd19094">
    <property type="entry name" value="AKR_Tas-like"/>
    <property type="match status" value="1"/>
</dbReference>
<dbReference type="AlphaFoldDB" id="A0A1Y1HPK3"/>
<keyword evidence="1" id="KW-0521">NADP</keyword>
<dbReference type="InterPro" id="IPR020471">
    <property type="entry name" value="AKR"/>
</dbReference>
<dbReference type="PANTHER" id="PTHR43364">
    <property type="entry name" value="NADH-SPECIFIC METHYLGLYOXAL REDUCTASE-RELATED"/>
    <property type="match status" value="1"/>
</dbReference>
<accession>A0A1Y1HPK3</accession>
<dbReference type="PANTHER" id="PTHR43364:SF4">
    <property type="entry name" value="NAD(P)-LINKED OXIDOREDUCTASE SUPERFAMILY PROTEIN"/>
    <property type="match status" value="1"/>
</dbReference>
<dbReference type="SUPFAM" id="SSF51430">
    <property type="entry name" value="NAD(P)-linked oxidoreductase"/>
    <property type="match status" value="1"/>
</dbReference>
<name>A0A1Y1HPK3_KLENI</name>
<dbReference type="EMBL" id="DF236992">
    <property type="protein sequence ID" value="GAQ79993.1"/>
    <property type="molecule type" value="Genomic_DNA"/>
</dbReference>
<protein>
    <submittedName>
        <fullName evidence="4">Aldo keto reductase</fullName>
    </submittedName>
</protein>
<proteinExistence type="predicted"/>
<sequence length="450" mass="49638">MASTTALCNVVGPGGIKSSCQAPKACTASVNAVGSIAPWRYHSASSAPSSNFLHNDLLKSQRRLSLQQNAATRSGPQRATPRARVAEQVGVKQALKYNKLGESDLMISEITLGTMTWGNQNTEKEAHEQLSYAFDQGINIFDSAEMYPVPPGPDTQGSTDRYISTWLKSQPRDKVIVATKVAGRSDRINWLRDGGEVPAVDRKNVKESVEKSLRRLGTDHIDLLQIHWPDRYVALFGEDQFDPSKRRAAVSFEEQLRALDEVIKEGKVRYVGVSNETSYGVLKFIHAAEQHGLPRIVSIQNNYSLLVRSKFEADLVETCTAPDVNVGLLAYSPLTGGALSGKYLEPSSDAAKKGRFKVFPGYQNRYINQLATEAIRAYADVAAKHGYTSTQLALAWARDQSHVTSAIIGATSMAQLKENLSAWTLPRPLPQEVHDDIAEVYKRYRDPTLF</sequence>
<organism evidence="4 5">
    <name type="scientific">Klebsormidium nitens</name>
    <name type="common">Green alga</name>
    <name type="synonym">Ulothrix nitens</name>
    <dbReference type="NCBI Taxonomy" id="105231"/>
    <lineage>
        <taxon>Eukaryota</taxon>
        <taxon>Viridiplantae</taxon>
        <taxon>Streptophyta</taxon>
        <taxon>Klebsormidiophyceae</taxon>
        <taxon>Klebsormidiales</taxon>
        <taxon>Klebsormidiaceae</taxon>
        <taxon>Klebsormidium</taxon>
    </lineage>
</organism>
<feature type="domain" description="NADP-dependent oxidoreductase" evidence="3">
    <location>
        <begin position="109"/>
        <end position="441"/>
    </location>
</feature>
<dbReference type="OMA" id="HIELYQM"/>
<dbReference type="PRINTS" id="PR00069">
    <property type="entry name" value="ALDKETRDTASE"/>
</dbReference>
<evidence type="ECO:0000313" key="5">
    <source>
        <dbReference type="Proteomes" id="UP000054558"/>
    </source>
</evidence>
<evidence type="ECO:0000256" key="1">
    <source>
        <dbReference type="ARBA" id="ARBA00022857"/>
    </source>
</evidence>
<evidence type="ECO:0000259" key="3">
    <source>
        <dbReference type="Pfam" id="PF00248"/>
    </source>
</evidence>
<evidence type="ECO:0000256" key="2">
    <source>
        <dbReference type="ARBA" id="ARBA00023002"/>
    </source>
</evidence>
<dbReference type="Pfam" id="PF00248">
    <property type="entry name" value="Aldo_ket_red"/>
    <property type="match status" value="1"/>
</dbReference>
<reference evidence="4 5" key="1">
    <citation type="journal article" date="2014" name="Nat. Commun.">
        <title>Klebsormidium flaccidum genome reveals primary factors for plant terrestrial adaptation.</title>
        <authorList>
            <person name="Hori K."/>
            <person name="Maruyama F."/>
            <person name="Fujisawa T."/>
            <person name="Togashi T."/>
            <person name="Yamamoto N."/>
            <person name="Seo M."/>
            <person name="Sato S."/>
            <person name="Yamada T."/>
            <person name="Mori H."/>
            <person name="Tajima N."/>
            <person name="Moriyama T."/>
            <person name="Ikeuchi M."/>
            <person name="Watanabe M."/>
            <person name="Wada H."/>
            <person name="Kobayashi K."/>
            <person name="Saito M."/>
            <person name="Masuda T."/>
            <person name="Sasaki-Sekimoto Y."/>
            <person name="Mashiguchi K."/>
            <person name="Awai K."/>
            <person name="Shimojima M."/>
            <person name="Masuda S."/>
            <person name="Iwai M."/>
            <person name="Nobusawa T."/>
            <person name="Narise T."/>
            <person name="Kondo S."/>
            <person name="Saito H."/>
            <person name="Sato R."/>
            <person name="Murakawa M."/>
            <person name="Ihara Y."/>
            <person name="Oshima-Yamada Y."/>
            <person name="Ohtaka K."/>
            <person name="Satoh M."/>
            <person name="Sonobe K."/>
            <person name="Ishii M."/>
            <person name="Ohtani R."/>
            <person name="Kanamori-Sato M."/>
            <person name="Honoki R."/>
            <person name="Miyazaki D."/>
            <person name="Mochizuki H."/>
            <person name="Umetsu J."/>
            <person name="Higashi K."/>
            <person name="Shibata D."/>
            <person name="Kamiya Y."/>
            <person name="Sato N."/>
            <person name="Nakamura Y."/>
            <person name="Tabata S."/>
            <person name="Ida S."/>
            <person name="Kurokawa K."/>
            <person name="Ohta H."/>
        </authorList>
    </citation>
    <scope>NUCLEOTIDE SEQUENCE [LARGE SCALE GENOMIC DNA]</scope>
    <source>
        <strain evidence="4 5">NIES-2285</strain>
    </source>
</reference>
<dbReference type="InterPro" id="IPR050523">
    <property type="entry name" value="AKR_Detox_Biosynth"/>
</dbReference>
<dbReference type="FunFam" id="3.20.20.100:FF:000005">
    <property type="entry name" value="NADP(H)-dependent aldo-keto reductase"/>
    <property type="match status" value="1"/>
</dbReference>
<gene>
    <name evidence="4" type="ORF">KFL_000430350</name>
</gene>
<dbReference type="GO" id="GO:0016491">
    <property type="term" value="F:oxidoreductase activity"/>
    <property type="evidence" value="ECO:0007669"/>
    <property type="project" value="UniProtKB-KW"/>
</dbReference>
<dbReference type="STRING" id="105231.A0A1Y1HPK3"/>
<dbReference type="OrthoDB" id="2310150at2759"/>
<keyword evidence="2" id="KW-0560">Oxidoreductase</keyword>
<dbReference type="InterPro" id="IPR036812">
    <property type="entry name" value="NAD(P)_OxRdtase_dom_sf"/>
</dbReference>
<keyword evidence="5" id="KW-1185">Reference proteome</keyword>
<evidence type="ECO:0000313" key="4">
    <source>
        <dbReference type="EMBL" id="GAQ79993.1"/>
    </source>
</evidence>
<dbReference type="Gene3D" id="3.20.20.100">
    <property type="entry name" value="NADP-dependent oxidoreductase domain"/>
    <property type="match status" value="1"/>
</dbReference>
<dbReference type="InterPro" id="IPR023210">
    <property type="entry name" value="NADP_OxRdtase_dom"/>
</dbReference>